<dbReference type="GO" id="GO:0004536">
    <property type="term" value="F:DNA nuclease activity"/>
    <property type="evidence" value="ECO:0007669"/>
    <property type="project" value="InterPro"/>
</dbReference>
<keyword evidence="2 4" id="KW-0378">Hydrolase</keyword>
<proteinExistence type="predicted"/>
<dbReference type="GO" id="GO:0016788">
    <property type="term" value="F:hydrolase activity, acting on ester bonds"/>
    <property type="evidence" value="ECO:0007669"/>
    <property type="project" value="InterPro"/>
</dbReference>
<feature type="binding site" evidence="3">
    <location>
        <position position="7"/>
    </location>
    <ligand>
        <name>a divalent metal cation</name>
        <dbReference type="ChEBI" id="CHEBI:60240"/>
        <label>1</label>
    </ligand>
</feature>
<dbReference type="PANTHER" id="PTHR46124">
    <property type="entry name" value="D-AMINOACYL-TRNA DEACYLASE"/>
    <property type="match status" value="1"/>
</dbReference>
<dbReference type="InterPro" id="IPR018228">
    <property type="entry name" value="DNase_TatD-rel_CS"/>
</dbReference>
<gene>
    <name evidence="4" type="ORF">HMPREF3229_00578</name>
</gene>
<dbReference type="NCBIfam" id="TIGR00010">
    <property type="entry name" value="YchF/TatD family DNA exonuclease"/>
    <property type="match status" value="1"/>
</dbReference>
<evidence type="ECO:0000313" key="4">
    <source>
        <dbReference type="EMBL" id="KXA30980.1"/>
    </source>
</evidence>
<feature type="binding site" evidence="3">
    <location>
        <position position="153"/>
    </location>
    <ligand>
        <name>a divalent metal cation</name>
        <dbReference type="ChEBI" id="CHEBI:60240"/>
        <label>2</label>
    </ligand>
</feature>
<dbReference type="CDD" id="cd01310">
    <property type="entry name" value="TatD_DNAse"/>
    <property type="match status" value="1"/>
</dbReference>
<keyword evidence="1 3" id="KW-0479">Metal-binding</keyword>
<comment type="caution">
    <text evidence="4">The sequence shown here is derived from an EMBL/GenBank/DDBJ whole genome shotgun (WGS) entry which is preliminary data.</text>
</comment>
<organism evidence="4">
    <name type="scientific">Peptoniphilus harei</name>
    <dbReference type="NCBI Taxonomy" id="54005"/>
    <lineage>
        <taxon>Bacteria</taxon>
        <taxon>Bacillati</taxon>
        <taxon>Bacillota</taxon>
        <taxon>Tissierellia</taxon>
        <taxon>Tissierellales</taxon>
        <taxon>Peptoniphilaceae</taxon>
        <taxon>Peptoniphilus</taxon>
    </lineage>
</organism>
<evidence type="ECO:0000313" key="5">
    <source>
        <dbReference type="Proteomes" id="UP000070174"/>
    </source>
</evidence>
<feature type="binding site" evidence="3">
    <location>
        <position position="127"/>
    </location>
    <ligand>
        <name>a divalent metal cation</name>
        <dbReference type="ChEBI" id="CHEBI:60240"/>
        <label>2</label>
    </ligand>
</feature>
<evidence type="ECO:0000256" key="2">
    <source>
        <dbReference type="ARBA" id="ARBA00022801"/>
    </source>
</evidence>
<dbReference type="GO" id="GO:0046872">
    <property type="term" value="F:metal ion binding"/>
    <property type="evidence" value="ECO:0007669"/>
    <property type="project" value="UniProtKB-KW"/>
</dbReference>
<feature type="binding site" evidence="3">
    <location>
        <position position="203"/>
    </location>
    <ligand>
        <name>a divalent metal cation</name>
        <dbReference type="ChEBI" id="CHEBI:60240"/>
        <label>1</label>
    </ligand>
</feature>
<dbReference type="InterPro" id="IPR001130">
    <property type="entry name" value="TatD-like"/>
</dbReference>
<protein>
    <submittedName>
        <fullName evidence="4">Hydrolase, TatD family</fullName>
    </submittedName>
</protein>
<sequence>MIDSHVHLDDPAFDEDRDSLIKSLGDNGIELVINNSSDLPSSERSVELANKYENIYAAIGVHPHEAKTYNDQVEERLIELSKNEKVMAIGEIGLDYYYDNSPRDVQKEVFKKQIELAARLGKNIVIHSRDAVKDTFDILKEAHEKYEFTALIHCFSQSVEMMEEYVKMGDYLALGGAVTFKNAKTPKEVAKKVPLDRLLLETDCPYMTPVPYRGKRNEPKLVKFVCQYIADLRQRSPEEVEKITAENTKRFFGI</sequence>
<dbReference type="PANTHER" id="PTHR46124:SF2">
    <property type="entry name" value="D-AMINOACYL-TRNA DEACYLASE"/>
    <property type="match status" value="1"/>
</dbReference>
<dbReference type="RefSeq" id="WP_060799821.1">
    <property type="nucleotide sequence ID" value="NZ_KQ957096.1"/>
</dbReference>
<dbReference type="Pfam" id="PF01026">
    <property type="entry name" value="TatD_DNase"/>
    <property type="match status" value="1"/>
</dbReference>
<dbReference type="GO" id="GO:0005829">
    <property type="term" value="C:cytosol"/>
    <property type="evidence" value="ECO:0007669"/>
    <property type="project" value="TreeGrafter"/>
</dbReference>
<dbReference type="PIRSF" id="PIRSF005902">
    <property type="entry name" value="DNase_TatD"/>
    <property type="match status" value="1"/>
</dbReference>
<feature type="binding site" evidence="3">
    <location>
        <position position="91"/>
    </location>
    <ligand>
        <name>a divalent metal cation</name>
        <dbReference type="ChEBI" id="CHEBI:60240"/>
        <label>1</label>
    </ligand>
</feature>
<dbReference type="InterPro" id="IPR015991">
    <property type="entry name" value="TatD/YcfH-like"/>
</dbReference>
<reference evidence="4 5" key="1">
    <citation type="submission" date="2016-01" db="EMBL/GenBank/DDBJ databases">
        <authorList>
            <person name="Oliw E.H."/>
        </authorList>
    </citation>
    <scope>NUCLEOTIDE SEQUENCE [LARGE SCALE GENOMIC DNA]</scope>
    <source>
        <strain evidence="4 5">CMW7756A</strain>
    </source>
</reference>
<dbReference type="PATRIC" id="fig|54005.3.peg.571"/>
<dbReference type="Gene3D" id="3.20.20.140">
    <property type="entry name" value="Metal-dependent hydrolases"/>
    <property type="match status" value="1"/>
</dbReference>
<dbReference type="InterPro" id="IPR032466">
    <property type="entry name" value="Metal_Hydrolase"/>
</dbReference>
<dbReference type="EMBL" id="LRQE01000021">
    <property type="protein sequence ID" value="KXA30980.1"/>
    <property type="molecule type" value="Genomic_DNA"/>
</dbReference>
<dbReference type="SUPFAM" id="SSF51556">
    <property type="entry name" value="Metallo-dependent hydrolases"/>
    <property type="match status" value="1"/>
</dbReference>
<evidence type="ECO:0000256" key="1">
    <source>
        <dbReference type="ARBA" id="ARBA00022723"/>
    </source>
</evidence>
<evidence type="ECO:0000256" key="3">
    <source>
        <dbReference type="PIRSR" id="PIRSR005902-1"/>
    </source>
</evidence>
<dbReference type="FunFam" id="3.20.20.140:FF:000005">
    <property type="entry name" value="TatD family hydrolase"/>
    <property type="match status" value="1"/>
</dbReference>
<feature type="binding site" evidence="3">
    <location>
        <position position="5"/>
    </location>
    <ligand>
        <name>a divalent metal cation</name>
        <dbReference type="ChEBI" id="CHEBI:60240"/>
        <label>1</label>
    </ligand>
</feature>
<dbReference type="PROSITE" id="PS01137">
    <property type="entry name" value="TATD_1"/>
    <property type="match status" value="1"/>
</dbReference>
<accession>A0A133PQR3</accession>
<dbReference type="Proteomes" id="UP000070174">
    <property type="component" value="Unassembled WGS sequence"/>
</dbReference>
<name>A0A133PQR3_9FIRM</name>
<dbReference type="AlphaFoldDB" id="A0A133PQR3"/>
<dbReference type="PROSITE" id="PS01091">
    <property type="entry name" value="TATD_3"/>
    <property type="match status" value="1"/>
</dbReference>